<comment type="similarity">
    <text evidence="2">Belongs to the ammonia transporter channel (TC 1.A.11.2) family.</text>
</comment>
<reference evidence="12" key="1">
    <citation type="journal article" date="2015" name="MBio">
        <title>Genome-Resolved Metagenomic Analysis Reveals Roles for Candidate Phyla and Other Microbial Community Members in Biogeochemical Transformations in Oil Reservoirs.</title>
        <authorList>
            <person name="Hu P."/>
            <person name="Tom L."/>
            <person name="Singh A."/>
            <person name="Thomas B.C."/>
            <person name="Baker B.J."/>
            <person name="Piceno Y.M."/>
            <person name="Andersen G.L."/>
            <person name="Banfield J.F."/>
        </authorList>
    </citation>
    <scope>NUCLEOTIDE SEQUENCE [LARGE SCALE GENOMIC DNA]</scope>
</reference>
<keyword evidence="3" id="KW-0813">Transport</keyword>
<accession>A0A101HRP6</accession>
<protein>
    <recommendedName>
        <fullName evidence="8">Ammonium transporter</fullName>
    </recommendedName>
</protein>
<dbReference type="Pfam" id="PF00909">
    <property type="entry name" value="Ammonium_transp"/>
    <property type="match status" value="1"/>
</dbReference>
<evidence type="ECO:0000256" key="8">
    <source>
        <dbReference type="ARBA" id="ARBA00050025"/>
    </source>
</evidence>
<sequence>DDSLDAFGVHGIGGTWGAVATGLFASTAVNPGGANGLFYGNPGQLTIQLAAVAVTWAIAIVGTLVILKVIGLFARLCASEEEQDTGLDITQHGEDAYTDFVVTAASFSIPESSAAKVSAGAVKTV</sequence>
<feature type="transmembrane region" description="Helical" evidence="9">
    <location>
        <begin position="45"/>
        <end position="67"/>
    </location>
</feature>
<evidence type="ECO:0000256" key="5">
    <source>
        <dbReference type="ARBA" id="ARBA00022989"/>
    </source>
</evidence>
<dbReference type="PATRIC" id="fig|110500.4.peg.67"/>
<dbReference type="InterPro" id="IPR001905">
    <property type="entry name" value="Ammonium_transpt"/>
</dbReference>
<dbReference type="GO" id="GO:0005886">
    <property type="term" value="C:plasma membrane"/>
    <property type="evidence" value="ECO:0007669"/>
    <property type="project" value="TreeGrafter"/>
</dbReference>
<evidence type="ECO:0000313" key="12">
    <source>
        <dbReference type="Proteomes" id="UP000054705"/>
    </source>
</evidence>
<evidence type="ECO:0000256" key="3">
    <source>
        <dbReference type="ARBA" id="ARBA00022448"/>
    </source>
</evidence>
<name>A0A101HRP6_9FIRM</name>
<dbReference type="InterPro" id="IPR029020">
    <property type="entry name" value="Ammonium/urea_transptr"/>
</dbReference>
<dbReference type="GO" id="GO:0008519">
    <property type="term" value="F:ammonium channel activity"/>
    <property type="evidence" value="ECO:0007669"/>
    <property type="project" value="InterPro"/>
</dbReference>
<comment type="subcellular location">
    <subcellularLocation>
        <location evidence="1">Membrane</location>
        <topology evidence="1">Multi-pass membrane protein</topology>
    </subcellularLocation>
</comment>
<dbReference type="InterPro" id="IPR024041">
    <property type="entry name" value="NH4_transpt_AmtB-like_dom"/>
</dbReference>
<dbReference type="Proteomes" id="UP000054705">
    <property type="component" value="Unassembled WGS sequence"/>
</dbReference>
<evidence type="ECO:0000256" key="1">
    <source>
        <dbReference type="ARBA" id="ARBA00004141"/>
    </source>
</evidence>
<dbReference type="PANTHER" id="PTHR43029:SF10">
    <property type="entry name" value="AMMONIUM TRANSPORTER MEP2"/>
    <property type="match status" value="1"/>
</dbReference>
<evidence type="ECO:0000256" key="7">
    <source>
        <dbReference type="ARBA" id="ARBA00023177"/>
    </source>
</evidence>
<organism evidence="11 12">
    <name type="scientific">Pelotomaculum thermopropionicum</name>
    <dbReference type="NCBI Taxonomy" id="110500"/>
    <lineage>
        <taxon>Bacteria</taxon>
        <taxon>Bacillati</taxon>
        <taxon>Bacillota</taxon>
        <taxon>Clostridia</taxon>
        <taxon>Eubacteriales</taxon>
        <taxon>Desulfotomaculaceae</taxon>
        <taxon>Pelotomaculum</taxon>
    </lineage>
</organism>
<keyword evidence="6 9" id="KW-0472">Membrane</keyword>
<evidence type="ECO:0000313" key="11">
    <source>
        <dbReference type="EMBL" id="KUK81599.1"/>
    </source>
</evidence>
<comment type="caution">
    <text evidence="11">The sequence shown here is derived from an EMBL/GenBank/DDBJ whole genome shotgun (WGS) entry which is preliminary data.</text>
</comment>
<dbReference type="Gene3D" id="1.10.3430.10">
    <property type="entry name" value="Ammonium transporter AmtB like domains"/>
    <property type="match status" value="1"/>
</dbReference>
<dbReference type="PANTHER" id="PTHR43029">
    <property type="entry name" value="AMMONIUM TRANSPORTER MEP2"/>
    <property type="match status" value="1"/>
</dbReference>
<keyword evidence="7" id="KW-0924">Ammonia transport</keyword>
<dbReference type="EMBL" id="LGGS01000141">
    <property type="protein sequence ID" value="KUK81599.1"/>
    <property type="molecule type" value="Genomic_DNA"/>
</dbReference>
<gene>
    <name evidence="11" type="ORF">XD97_0615</name>
</gene>
<feature type="domain" description="Ammonium transporter AmtB-like" evidence="10">
    <location>
        <begin position="1"/>
        <end position="97"/>
    </location>
</feature>
<evidence type="ECO:0000256" key="4">
    <source>
        <dbReference type="ARBA" id="ARBA00022692"/>
    </source>
</evidence>
<evidence type="ECO:0000256" key="9">
    <source>
        <dbReference type="SAM" id="Phobius"/>
    </source>
</evidence>
<proteinExistence type="inferred from homology"/>
<evidence type="ECO:0000259" key="10">
    <source>
        <dbReference type="Pfam" id="PF00909"/>
    </source>
</evidence>
<keyword evidence="4 9" id="KW-0812">Transmembrane</keyword>
<evidence type="ECO:0000256" key="2">
    <source>
        <dbReference type="ARBA" id="ARBA00005887"/>
    </source>
</evidence>
<dbReference type="SUPFAM" id="SSF111352">
    <property type="entry name" value="Ammonium transporter"/>
    <property type="match status" value="1"/>
</dbReference>
<feature type="non-terminal residue" evidence="11">
    <location>
        <position position="1"/>
    </location>
</feature>
<dbReference type="AlphaFoldDB" id="A0A101HRP6"/>
<keyword evidence="5 9" id="KW-1133">Transmembrane helix</keyword>
<evidence type="ECO:0000256" key="6">
    <source>
        <dbReference type="ARBA" id="ARBA00023136"/>
    </source>
</evidence>